<feature type="region of interest" description="Disordered" evidence="1">
    <location>
        <begin position="257"/>
        <end position="280"/>
    </location>
</feature>
<name>A0A1Y2CKX8_9FUNG</name>
<dbReference type="EMBL" id="MCGO01000013">
    <property type="protein sequence ID" value="ORY47673.1"/>
    <property type="molecule type" value="Genomic_DNA"/>
</dbReference>
<sequence length="280" mass="32031">MVLTIRLHPSTPQTNKLSLASSSPKPNTTDAEPNLNSAFEGYGISQISNHDDYKGWGMNVFDGQYYDSQQYTNETDEFHPDSPSRNMFQLYYPRESNSGGILPDEKNTGRHNVVEVGLNPQMLFQDYSYDPSQEDDDIWEEIRQSGFNLEDSTDDEQETVDRQVGKRKSGGIENNTLVEPSLQRRNLRSLFDKLAILRELDIPGTSIRSLAKRRKCQPKQIQQWCLKREAIEKTPGKRYTKVSLDWIAQTAANKAPNAFNIRNPDPSKMMNEHLSGRINE</sequence>
<feature type="region of interest" description="Disordered" evidence="1">
    <location>
        <begin position="1"/>
        <end position="35"/>
    </location>
</feature>
<dbReference type="OrthoDB" id="10287388at2759"/>
<dbReference type="Proteomes" id="UP000193642">
    <property type="component" value="Unassembled WGS sequence"/>
</dbReference>
<proteinExistence type="predicted"/>
<accession>A0A1Y2CKX8</accession>
<evidence type="ECO:0000313" key="2">
    <source>
        <dbReference type="EMBL" id="ORY47673.1"/>
    </source>
</evidence>
<dbReference type="AlphaFoldDB" id="A0A1Y2CKX8"/>
<protein>
    <submittedName>
        <fullName evidence="2">Uncharacterized protein</fullName>
    </submittedName>
</protein>
<evidence type="ECO:0000256" key="1">
    <source>
        <dbReference type="SAM" id="MobiDB-lite"/>
    </source>
</evidence>
<feature type="compositionally biased region" description="Polar residues" evidence="1">
    <location>
        <begin position="10"/>
        <end position="35"/>
    </location>
</feature>
<evidence type="ECO:0000313" key="3">
    <source>
        <dbReference type="Proteomes" id="UP000193642"/>
    </source>
</evidence>
<organism evidence="2 3">
    <name type="scientific">Rhizoclosmatium globosum</name>
    <dbReference type="NCBI Taxonomy" id="329046"/>
    <lineage>
        <taxon>Eukaryota</taxon>
        <taxon>Fungi</taxon>
        <taxon>Fungi incertae sedis</taxon>
        <taxon>Chytridiomycota</taxon>
        <taxon>Chytridiomycota incertae sedis</taxon>
        <taxon>Chytridiomycetes</taxon>
        <taxon>Chytridiales</taxon>
        <taxon>Chytriomycetaceae</taxon>
        <taxon>Rhizoclosmatium</taxon>
    </lineage>
</organism>
<gene>
    <name evidence="2" type="ORF">BCR33DRAFT_735859</name>
</gene>
<feature type="region of interest" description="Disordered" evidence="1">
    <location>
        <begin position="149"/>
        <end position="172"/>
    </location>
</feature>
<feature type="compositionally biased region" description="Basic and acidic residues" evidence="1">
    <location>
        <begin position="270"/>
        <end position="280"/>
    </location>
</feature>
<keyword evidence="3" id="KW-1185">Reference proteome</keyword>
<reference evidence="2 3" key="1">
    <citation type="submission" date="2016-07" db="EMBL/GenBank/DDBJ databases">
        <title>Pervasive Adenine N6-methylation of Active Genes in Fungi.</title>
        <authorList>
            <consortium name="DOE Joint Genome Institute"/>
            <person name="Mondo S.J."/>
            <person name="Dannebaum R.O."/>
            <person name="Kuo R.C."/>
            <person name="Labutti K."/>
            <person name="Haridas S."/>
            <person name="Kuo A."/>
            <person name="Salamov A."/>
            <person name="Ahrendt S.R."/>
            <person name="Lipzen A."/>
            <person name="Sullivan W."/>
            <person name="Andreopoulos W.B."/>
            <person name="Clum A."/>
            <person name="Lindquist E."/>
            <person name="Daum C."/>
            <person name="Ramamoorthy G.K."/>
            <person name="Gryganskyi A."/>
            <person name="Culley D."/>
            <person name="Magnuson J.K."/>
            <person name="James T.Y."/>
            <person name="O'Malley M.A."/>
            <person name="Stajich J.E."/>
            <person name="Spatafora J.W."/>
            <person name="Visel A."/>
            <person name="Grigoriev I.V."/>
        </authorList>
    </citation>
    <scope>NUCLEOTIDE SEQUENCE [LARGE SCALE GENOMIC DNA]</scope>
    <source>
        <strain evidence="2 3">JEL800</strain>
    </source>
</reference>
<comment type="caution">
    <text evidence="2">The sequence shown here is derived from an EMBL/GenBank/DDBJ whole genome shotgun (WGS) entry which is preliminary data.</text>
</comment>